<proteinExistence type="predicted"/>
<sequence length="59" mass="6646">MFKPQIRIPATYMRGGWRSFRFEFLLKFKPVAAGKCDFPMLASIAMLGCPFQGNRGTAS</sequence>
<keyword evidence="2" id="KW-1185">Reference proteome</keyword>
<gene>
    <name evidence="1" type="ORF">J0A65_11470</name>
</gene>
<comment type="caution">
    <text evidence="1">The sequence shown here is derived from an EMBL/GenBank/DDBJ whole genome shotgun (WGS) entry which is preliminary data.</text>
</comment>
<dbReference type="EMBL" id="JAFKCS010000010">
    <property type="protein sequence ID" value="MBN7820488.1"/>
    <property type="molecule type" value="Genomic_DNA"/>
</dbReference>
<reference evidence="1 2" key="1">
    <citation type="submission" date="2021-03" db="EMBL/GenBank/DDBJ databases">
        <title>novel species isolated from a fishpond in China.</title>
        <authorList>
            <person name="Lu H."/>
            <person name="Cai Z."/>
        </authorList>
    </citation>
    <scope>NUCLEOTIDE SEQUENCE [LARGE SCALE GENOMIC DNA]</scope>
    <source>
        <strain evidence="1 2">Y57</strain>
    </source>
</reference>
<dbReference type="Proteomes" id="UP000663992">
    <property type="component" value="Unassembled WGS sequence"/>
</dbReference>
<organism evidence="1 2">
    <name type="scientific">Bowmanella yangjiangensis</name>
    <dbReference type="NCBI Taxonomy" id="2811230"/>
    <lineage>
        <taxon>Bacteria</taxon>
        <taxon>Pseudomonadati</taxon>
        <taxon>Pseudomonadota</taxon>
        <taxon>Gammaproteobacteria</taxon>
        <taxon>Alteromonadales</taxon>
        <taxon>Alteromonadaceae</taxon>
        <taxon>Bowmanella</taxon>
    </lineage>
</organism>
<dbReference type="RefSeq" id="WP_206594329.1">
    <property type="nucleotide sequence ID" value="NZ_JAFKCS010000010.1"/>
</dbReference>
<name>A0ABS3CTP4_9ALTE</name>
<protein>
    <submittedName>
        <fullName evidence="1">Uncharacterized protein</fullName>
    </submittedName>
</protein>
<evidence type="ECO:0000313" key="1">
    <source>
        <dbReference type="EMBL" id="MBN7820488.1"/>
    </source>
</evidence>
<evidence type="ECO:0000313" key="2">
    <source>
        <dbReference type="Proteomes" id="UP000663992"/>
    </source>
</evidence>
<accession>A0ABS3CTP4</accession>